<reference evidence="2 3" key="1">
    <citation type="submission" date="2021-05" db="EMBL/GenBank/DDBJ databases">
        <title>A Polyphasic approach of four new species of the genus Ohtaekwangia: Ohtaekwangia histidinii sp. nov., Ohtaekwangia cretensis sp. nov., Ohtaekwangia indiensis sp. nov., Ohtaekwangia reichenbachii sp. nov. from diverse environment.</title>
        <authorList>
            <person name="Octaviana S."/>
        </authorList>
    </citation>
    <scope>NUCLEOTIDE SEQUENCE [LARGE SCALE GENOMIC DNA]</scope>
    <source>
        <strain evidence="2 3">PWU5</strain>
    </source>
</reference>
<name>A0AAP2GTF3_9BACT</name>
<dbReference type="Proteomes" id="UP001319080">
    <property type="component" value="Unassembled WGS sequence"/>
</dbReference>
<keyword evidence="1" id="KW-0812">Transmembrane</keyword>
<keyword evidence="3" id="KW-1185">Reference proteome</keyword>
<evidence type="ECO:0000313" key="3">
    <source>
        <dbReference type="Proteomes" id="UP001319080"/>
    </source>
</evidence>
<organism evidence="2 3">
    <name type="scientific">Dawidia cretensis</name>
    <dbReference type="NCBI Taxonomy" id="2782350"/>
    <lineage>
        <taxon>Bacteria</taxon>
        <taxon>Pseudomonadati</taxon>
        <taxon>Bacteroidota</taxon>
        <taxon>Cytophagia</taxon>
        <taxon>Cytophagales</taxon>
        <taxon>Chryseotaleaceae</taxon>
        <taxon>Dawidia</taxon>
    </lineage>
</organism>
<dbReference type="AlphaFoldDB" id="A0AAP2GTF3"/>
<evidence type="ECO:0000256" key="1">
    <source>
        <dbReference type="SAM" id="Phobius"/>
    </source>
</evidence>
<dbReference type="RefSeq" id="WP_254087751.1">
    <property type="nucleotide sequence ID" value="NZ_JAHESE010000053.1"/>
</dbReference>
<proteinExistence type="predicted"/>
<keyword evidence="1" id="KW-1133">Transmembrane helix</keyword>
<feature type="transmembrane region" description="Helical" evidence="1">
    <location>
        <begin position="20"/>
        <end position="38"/>
    </location>
</feature>
<keyword evidence="1" id="KW-0472">Membrane</keyword>
<accession>A0AAP2GTF3</accession>
<protein>
    <submittedName>
        <fullName evidence="2">Uncharacterized protein</fullName>
    </submittedName>
</protein>
<gene>
    <name evidence="2" type="ORF">KK062_28340</name>
</gene>
<evidence type="ECO:0000313" key="2">
    <source>
        <dbReference type="EMBL" id="MBT1712184.1"/>
    </source>
</evidence>
<sequence>MKGYRYFTEQRNQYVMNRRYGFALFISIILAVSGFGGYVGNMPWVMWMAAGVTMLFLVSIGRESTVIDLAQREMVLTKGLFARKTIVPLDAILQFEMVRVTHTLITVNTSLNVWYSRDGKPKVAMVCNGITRRAMQNLLNEIEEIIKHAGHSATV</sequence>
<comment type="caution">
    <text evidence="2">The sequence shown here is derived from an EMBL/GenBank/DDBJ whole genome shotgun (WGS) entry which is preliminary data.</text>
</comment>
<dbReference type="EMBL" id="JAHESE010000053">
    <property type="protein sequence ID" value="MBT1712184.1"/>
    <property type="molecule type" value="Genomic_DNA"/>
</dbReference>
<feature type="transmembrane region" description="Helical" evidence="1">
    <location>
        <begin position="44"/>
        <end position="62"/>
    </location>
</feature>